<reference evidence="1" key="2">
    <citation type="submission" date="2022-01" db="EMBL/GenBank/DDBJ databases">
        <authorList>
            <person name="Yamashiro T."/>
            <person name="Shiraishi A."/>
            <person name="Satake H."/>
            <person name="Nakayama K."/>
        </authorList>
    </citation>
    <scope>NUCLEOTIDE SEQUENCE</scope>
</reference>
<dbReference type="Proteomes" id="UP001151760">
    <property type="component" value="Unassembled WGS sequence"/>
</dbReference>
<gene>
    <name evidence="1" type="ORF">Tco_0992159</name>
</gene>
<accession>A0ABQ5F2M8</accession>
<protein>
    <submittedName>
        <fullName evidence="1">Uncharacterized protein</fullName>
    </submittedName>
</protein>
<keyword evidence="2" id="KW-1185">Reference proteome</keyword>
<evidence type="ECO:0000313" key="2">
    <source>
        <dbReference type="Proteomes" id="UP001151760"/>
    </source>
</evidence>
<evidence type="ECO:0000313" key="1">
    <source>
        <dbReference type="EMBL" id="GJT57105.1"/>
    </source>
</evidence>
<organism evidence="1 2">
    <name type="scientific">Tanacetum coccineum</name>
    <dbReference type="NCBI Taxonomy" id="301880"/>
    <lineage>
        <taxon>Eukaryota</taxon>
        <taxon>Viridiplantae</taxon>
        <taxon>Streptophyta</taxon>
        <taxon>Embryophyta</taxon>
        <taxon>Tracheophyta</taxon>
        <taxon>Spermatophyta</taxon>
        <taxon>Magnoliopsida</taxon>
        <taxon>eudicotyledons</taxon>
        <taxon>Gunneridae</taxon>
        <taxon>Pentapetalae</taxon>
        <taxon>asterids</taxon>
        <taxon>campanulids</taxon>
        <taxon>Asterales</taxon>
        <taxon>Asteraceae</taxon>
        <taxon>Asteroideae</taxon>
        <taxon>Anthemideae</taxon>
        <taxon>Anthemidinae</taxon>
        <taxon>Tanacetum</taxon>
    </lineage>
</organism>
<sequence length="167" mass="19945">MGPAFNLLKGTCRSRVELEYHFKECYKAVTDRLDWMNPEGHEYLFDLSKPLTLIEDQGHQVVPANYFINNDLEYIKEEALESGKRCPLQLEYGIVDVYQTVLHDIASILEMDYLPKRRWSKFNRKRSHIIIKAIGQQLFKRRLMRNLEKFVAEREYGEDFRLLERTI</sequence>
<dbReference type="EMBL" id="BQNB010016903">
    <property type="protein sequence ID" value="GJT57105.1"/>
    <property type="molecule type" value="Genomic_DNA"/>
</dbReference>
<comment type="caution">
    <text evidence="1">The sequence shown here is derived from an EMBL/GenBank/DDBJ whole genome shotgun (WGS) entry which is preliminary data.</text>
</comment>
<proteinExistence type="predicted"/>
<name>A0ABQ5F2M8_9ASTR</name>
<reference evidence="1" key="1">
    <citation type="journal article" date="2022" name="Int. J. Mol. Sci.">
        <title>Draft Genome of Tanacetum Coccineum: Genomic Comparison of Closely Related Tanacetum-Family Plants.</title>
        <authorList>
            <person name="Yamashiro T."/>
            <person name="Shiraishi A."/>
            <person name="Nakayama K."/>
            <person name="Satake H."/>
        </authorList>
    </citation>
    <scope>NUCLEOTIDE SEQUENCE</scope>
</reference>